<comment type="caution">
    <text evidence="2">The sequence shown here is derived from an EMBL/GenBank/DDBJ whole genome shotgun (WGS) entry which is preliminary data.</text>
</comment>
<evidence type="ECO:0000256" key="1">
    <source>
        <dbReference type="SAM" id="Phobius"/>
    </source>
</evidence>
<gene>
    <name evidence="2" type="ORF">LZ536_06355</name>
</gene>
<name>A0ABT0RLM0_9SPHN</name>
<dbReference type="RefSeq" id="WP_249847503.1">
    <property type="nucleotide sequence ID" value="NZ_JAMGBD010000001.1"/>
</dbReference>
<feature type="transmembrane region" description="Helical" evidence="1">
    <location>
        <begin position="12"/>
        <end position="27"/>
    </location>
</feature>
<dbReference type="EMBL" id="JAMGBD010000001">
    <property type="protein sequence ID" value="MCL6683523.1"/>
    <property type="molecule type" value="Genomic_DNA"/>
</dbReference>
<keyword evidence="1" id="KW-0812">Transmembrane</keyword>
<keyword evidence="1" id="KW-0472">Membrane</keyword>
<accession>A0ABT0RLM0</accession>
<keyword evidence="3" id="KW-1185">Reference proteome</keyword>
<keyword evidence="1" id="KW-1133">Transmembrane helix</keyword>
<sequence length="174" mass="18284">MIPIPNRLAPKLIVGIGCVLLLALLVHDRNRWKAKTENYAEMLAGERAAHAATVANVRAAAEQARALDAANAARVKAEQAAINERTENEFEDRIAAARAAAGGLRALSPAASDSRNGGTAPVPGLSIAAKRVAQDTEEGGLPQPDQLTATEQAIQLDELIKWVRAQAAVAPSKD</sequence>
<proteinExistence type="predicted"/>
<organism evidence="2 3">
    <name type="scientific">Sphingomonas alba</name>
    <dbReference type="NCBI Taxonomy" id="2908208"/>
    <lineage>
        <taxon>Bacteria</taxon>
        <taxon>Pseudomonadati</taxon>
        <taxon>Pseudomonadota</taxon>
        <taxon>Alphaproteobacteria</taxon>
        <taxon>Sphingomonadales</taxon>
        <taxon>Sphingomonadaceae</taxon>
        <taxon>Sphingomonas</taxon>
    </lineage>
</organism>
<evidence type="ECO:0008006" key="4">
    <source>
        <dbReference type="Google" id="ProtNLM"/>
    </source>
</evidence>
<protein>
    <recommendedName>
        <fullName evidence="4">Colicin transporter</fullName>
    </recommendedName>
</protein>
<dbReference type="Proteomes" id="UP001165363">
    <property type="component" value="Unassembled WGS sequence"/>
</dbReference>
<evidence type="ECO:0000313" key="2">
    <source>
        <dbReference type="EMBL" id="MCL6683523.1"/>
    </source>
</evidence>
<evidence type="ECO:0000313" key="3">
    <source>
        <dbReference type="Proteomes" id="UP001165363"/>
    </source>
</evidence>
<reference evidence="2" key="1">
    <citation type="submission" date="2022-05" db="EMBL/GenBank/DDBJ databases">
        <authorList>
            <person name="Jo J.-H."/>
            <person name="Im W.-T."/>
        </authorList>
    </citation>
    <scope>NUCLEOTIDE SEQUENCE</scope>
    <source>
        <strain evidence="2">SE158</strain>
    </source>
</reference>